<dbReference type="InterPro" id="IPR051313">
    <property type="entry name" value="Bact_iron-sidero_bind"/>
</dbReference>
<accession>A0A429ZN95</accession>
<dbReference type="GO" id="GO:0030288">
    <property type="term" value="C:outer membrane-bounded periplasmic space"/>
    <property type="evidence" value="ECO:0007669"/>
    <property type="project" value="TreeGrafter"/>
</dbReference>
<dbReference type="Pfam" id="PF01497">
    <property type="entry name" value="Peripla_BP_2"/>
    <property type="match status" value="1"/>
</dbReference>
<feature type="signal peptide" evidence="5">
    <location>
        <begin position="1"/>
        <end position="30"/>
    </location>
</feature>
<dbReference type="PANTHER" id="PTHR30532">
    <property type="entry name" value="IRON III DICITRATE-BINDING PERIPLASMIC PROTEIN"/>
    <property type="match status" value="1"/>
</dbReference>
<feature type="domain" description="Fe/B12 periplasmic-binding" evidence="6">
    <location>
        <begin position="53"/>
        <end position="307"/>
    </location>
</feature>
<dbReference type="PROSITE" id="PS51257">
    <property type="entry name" value="PROKAR_LIPOPROTEIN"/>
    <property type="match status" value="1"/>
</dbReference>
<evidence type="ECO:0000256" key="2">
    <source>
        <dbReference type="ARBA" id="ARBA00008814"/>
    </source>
</evidence>
<evidence type="ECO:0000256" key="1">
    <source>
        <dbReference type="ARBA" id="ARBA00004196"/>
    </source>
</evidence>
<sequence>MKKVKKLVGLLSVIGLSVLLVACSSQSGSATTGKKETKMVKTEMGEIEIPVNPQRVLVNWYVGDLLALDITPVGYAGWAQETMTFYDTLKDIPAIEKWEKEELLSYEPDLIITYDKADFDKFAKVAPVLVIPEGGMTPIERVEFLGEALGKEEAAKKAVTNFETSLAQAKDLFAKPEYQDKTFSVFQDWGSDSYGVYFETGSRGGTILYDYLNLKKPAKLEELIESSGEGRGALSYEVAADYFGDYVMWFLQEDKPSEFAETAIWKSIPAVKADHVTSIPGEYTGLFFYSDVLSLTGQLDYFVKNLK</sequence>
<feature type="chain" id="PRO_5019028981" evidence="5">
    <location>
        <begin position="31"/>
        <end position="307"/>
    </location>
</feature>
<evidence type="ECO:0000313" key="7">
    <source>
        <dbReference type="EMBL" id="RST95161.1"/>
    </source>
</evidence>
<keyword evidence="8" id="KW-1185">Reference proteome</keyword>
<keyword evidence="3" id="KW-0813">Transport</keyword>
<comment type="subcellular location">
    <subcellularLocation>
        <location evidence="1">Cell envelope</location>
    </subcellularLocation>
</comment>
<evidence type="ECO:0000256" key="5">
    <source>
        <dbReference type="SAM" id="SignalP"/>
    </source>
</evidence>
<comment type="similarity">
    <text evidence="2">Belongs to the bacterial solute-binding protein 8 family.</text>
</comment>
<comment type="caution">
    <text evidence="7">The sequence shown here is derived from an EMBL/GenBank/DDBJ whole genome shotgun (WGS) entry which is preliminary data.</text>
</comment>
<evidence type="ECO:0000259" key="6">
    <source>
        <dbReference type="PROSITE" id="PS50983"/>
    </source>
</evidence>
<evidence type="ECO:0000313" key="8">
    <source>
        <dbReference type="Proteomes" id="UP000287239"/>
    </source>
</evidence>
<dbReference type="Gene3D" id="3.40.50.1980">
    <property type="entry name" value="Nitrogenase molybdenum iron protein domain"/>
    <property type="match status" value="2"/>
</dbReference>
<protein>
    <submittedName>
        <fullName evidence="7">Fe3+-hydroxamate ABC transporter substrate-binding protein</fullName>
    </submittedName>
</protein>
<organism evidence="7 8">
    <name type="scientific">Vagococcus salmoninarum</name>
    <dbReference type="NCBI Taxonomy" id="2739"/>
    <lineage>
        <taxon>Bacteria</taxon>
        <taxon>Bacillati</taxon>
        <taxon>Bacillota</taxon>
        <taxon>Bacilli</taxon>
        <taxon>Lactobacillales</taxon>
        <taxon>Enterococcaceae</taxon>
        <taxon>Vagococcus</taxon>
    </lineage>
</organism>
<dbReference type="PANTHER" id="PTHR30532:SF29">
    <property type="entry name" value="FE(3+) DICITRATE-BINDING PERIPLASMIC PROTEIN"/>
    <property type="match status" value="1"/>
</dbReference>
<dbReference type="PROSITE" id="PS50983">
    <property type="entry name" value="FE_B12_PBP"/>
    <property type="match status" value="1"/>
</dbReference>
<dbReference type="RefSeq" id="WP_126779978.1">
    <property type="nucleotide sequence ID" value="NZ_CAUQJP010000049.1"/>
</dbReference>
<evidence type="ECO:0000256" key="4">
    <source>
        <dbReference type="ARBA" id="ARBA00022729"/>
    </source>
</evidence>
<dbReference type="GeneID" id="98568353"/>
<dbReference type="AlphaFoldDB" id="A0A429ZN95"/>
<dbReference type="EMBL" id="NGJU01000011">
    <property type="protein sequence ID" value="RST95161.1"/>
    <property type="molecule type" value="Genomic_DNA"/>
</dbReference>
<dbReference type="InterPro" id="IPR002491">
    <property type="entry name" value="ABC_transptr_periplasmic_BD"/>
</dbReference>
<evidence type="ECO:0000256" key="3">
    <source>
        <dbReference type="ARBA" id="ARBA00022448"/>
    </source>
</evidence>
<dbReference type="GO" id="GO:1901678">
    <property type="term" value="P:iron coordination entity transport"/>
    <property type="evidence" value="ECO:0007669"/>
    <property type="project" value="UniProtKB-ARBA"/>
</dbReference>
<proteinExistence type="inferred from homology"/>
<gene>
    <name evidence="7" type="ORF">CBF35_08225</name>
</gene>
<dbReference type="Proteomes" id="UP000287239">
    <property type="component" value="Unassembled WGS sequence"/>
</dbReference>
<name>A0A429ZN95_9ENTE</name>
<dbReference type="SUPFAM" id="SSF53807">
    <property type="entry name" value="Helical backbone' metal receptor"/>
    <property type="match status" value="1"/>
</dbReference>
<keyword evidence="4 5" id="KW-0732">Signal</keyword>
<reference evidence="7 8" key="1">
    <citation type="submission" date="2017-05" db="EMBL/GenBank/DDBJ databases">
        <title>Vagococcus spp. assemblies.</title>
        <authorList>
            <person name="Gulvik C.A."/>
        </authorList>
    </citation>
    <scope>NUCLEOTIDE SEQUENCE [LARGE SCALE GENOMIC DNA]</scope>
    <source>
        <strain evidence="7 8">NCFB 2777</strain>
    </source>
</reference>
<dbReference type="OrthoDB" id="2241086at2"/>